<dbReference type="Gene3D" id="3.40.50.12780">
    <property type="entry name" value="N-terminal domain of ligase-like"/>
    <property type="match status" value="1"/>
</dbReference>
<organism evidence="2">
    <name type="scientific">marine sediment metagenome</name>
    <dbReference type="NCBI Taxonomy" id="412755"/>
    <lineage>
        <taxon>unclassified sequences</taxon>
        <taxon>metagenomes</taxon>
        <taxon>ecological metagenomes</taxon>
    </lineage>
</organism>
<accession>X1GQV3</accession>
<reference evidence="2" key="1">
    <citation type="journal article" date="2014" name="Front. Microbiol.">
        <title>High frequency of phylogenetically diverse reductive dehalogenase-homologous genes in deep subseafloor sedimentary metagenomes.</title>
        <authorList>
            <person name="Kawai M."/>
            <person name="Futagami T."/>
            <person name="Toyoda A."/>
            <person name="Takaki Y."/>
            <person name="Nishi S."/>
            <person name="Hori S."/>
            <person name="Arai W."/>
            <person name="Tsubouchi T."/>
            <person name="Morono Y."/>
            <person name="Uchiyama I."/>
            <person name="Ito T."/>
            <person name="Fujiyama A."/>
            <person name="Inagaki F."/>
            <person name="Takami H."/>
        </authorList>
    </citation>
    <scope>NUCLEOTIDE SEQUENCE</scope>
    <source>
        <strain evidence="2">Expedition CK06-06</strain>
    </source>
</reference>
<feature type="domain" description="Acetyl-coenzyme A synthetase N-terminal" evidence="1">
    <location>
        <begin position="35"/>
        <end position="73"/>
    </location>
</feature>
<feature type="non-terminal residue" evidence="2">
    <location>
        <position position="80"/>
    </location>
</feature>
<protein>
    <recommendedName>
        <fullName evidence="1">Acetyl-coenzyme A synthetase N-terminal domain-containing protein</fullName>
    </recommendedName>
</protein>
<comment type="caution">
    <text evidence="2">The sequence shown here is derived from an EMBL/GenBank/DDBJ whole genome shotgun (WGS) entry which is preliminary data.</text>
</comment>
<dbReference type="Pfam" id="PF16177">
    <property type="entry name" value="ACAS_N"/>
    <property type="match status" value="1"/>
</dbReference>
<dbReference type="SUPFAM" id="SSF56801">
    <property type="entry name" value="Acetyl-CoA synthetase-like"/>
    <property type="match status" value="1"/>
</dbReference>
<evidence type="ECO:0000259" key="1">
    <source>
        <dbReference type="Pfam" id="PF16177"/>
    </source>
</evidence>
<proteinExistence type="predicted"/>
<sequence length="80" mass="9412">MDEIKAITSMMEEKRLFKPPKQLSKDAYIKSHDEYKKIYQKSISDPEGFWGELAEQLDWYKKWDKVLVSDFKNASMSGSS</sequence>
<gene>
    <name evidence="2" type="ORF">S03H2_31015</name>
</gene>
<dbReference type="InterPro" id="IPR042099">
    <property type="entry name" value="ANL_N_sf"/>
</dbReference>
<evidence type="ECO:0000313" key="2">
    <source>
        <dbReference type="EMBL" id="GAH60276.1"/>
    </source>
</evidence>
<name>X1GQV3_9ZZZZ</name>
<dbReference type="InterPro" id="IPR032387">
    <property type="entry name" value="ACAS_N"/>
</dbReference>
<dbReference type="AlphaFoldDB" id="X1GQV3"/>
<dbReference type="EMBL" id="BARU01018785">
    <property type="protein sequence ID" value="GAH60276.1"/>
    <property type="molecule type" value="Genomic_DNA"/>
</dbReference>